<evidence type="ECO:0000256" key="3">
    <source>
        <dbReference type="PIRSR" id="PIRSR601461-2"/>
    </source>
</evidence>
<evidence type="ECO:0000313" key="6">
    <source>
        <dbReference type="EMBL" id="TQV93581.1"/>
    </source>
</evidence>
<dbReference type="PRINTS" id="PR00792">
    <property type="entry name" value="PEPSIN"/>
</dbReference>
<feature type="domain" description="Peptidase A1" evidence="5">
    <location>
        <begin position="71"/>
        <end position="395"/>
    </location>
</feature>
<dbReference type="GO" id="GO:0006508">
    <property type="term" value="P:proteolysis"/>
    <property type="evidence" value="ECO:0007669"/>
    <property type="project" value="InterPro"/>
</dbReference>
<dbReference type="InterPro" id="IPR034164">
    <property type="entry name" value="Pepsin-like_dom"/>
</dbReference>
<dbReference type="PROSITE" id="PS51767">
    <property type="entry name" value="PEPTIDASE_A1"/>
    <property type="match status" value="1"/>
</dbReference>
<gene>
    <name evidence="6" type="ORF">IF1G_08159</name>
</gene>
<dbReference type="SUPFAM" id="SSF50630">
    <property type="entry name" value="Acid proteases"/>
    <property type="match status" value="1"/>
</dbReference>
<evidence type="ECO:0000259" key="5">
    <source>
        <dbReference type="PROSITE" id="PS51767"/>
    </source>
</evidence>
<sequence>MSISKGLVLLLTSQALALPREVLQAQEAPGGLIHLPLAPVTPVTDEGAKSVARRQIFSGVDQYQYTTDAAMGVVVEIGSPPQKVIVEPDTGSRDLWVLDLQPGQKREEPASTFFDRSGSSSLKALGNTRMVSFASERFETDLYSDNVSFGGQSLGDVTVGLADLSKPNTKLARHTGVLGLAPPDLLSDPDAAKGSLLQGMLDQKSIKSKAFGLGLRKRGQGGLTFGGYDASKFSGRLEKLEIQDNGRGRYAFNLKSVSFKSSKAQDPVELYTKTETGRPLRMGTDSGSVAVYISKGTAAAQEFVAKTGAVIEDNKYVFGCDVVDSGASLEFQISDATVVSMPLADIVLSRSEDGKTCTMRMAAENRMPDPVWVGQHFFRRAYVVHDYDNGFIRDLWYKGSITTWIIIRAP</sequence>
<dbReference type="Gene3D" id="2.40.70.10">
    <property type="entry name" value="Acid Proteases"/>
    <property type="match status" value="2"/>
</dbReference>
<dbReference type="PANTHER" id="PTHR47966:SF65">
    <property type="entry name" value="ASPARTIC-TYPE ENDOPEPTIDASE"/>
    <property type="match status" value="1"/>
</dbReference>
<feature type="disulfide bond" evidence="3">
    <location>
        <begin position="320"/>
        <end position="357"/>
    </location>
</feature>
<dbReference type="Pfam" id="PF00026">
    <property type="entry name" value="Asp"/>
    <property type="match status" value="1"/>
</dbReference>
<dbReference type="STRING" id="43265.A0A545UVU4"/>
<feature type="active site" evidence="2">
    <location>
        <position position="285"/>
    </location>
</feature>
<feature type="active site" evidence="2">
    <location>
        <position position="89"/>
    </location>
</feature>
<dbReference type="EMBL" id="SPUK01000012">
    <property type="protein sequence ID" value="TQV93581.1"/>
    <property type="molecule type" value="Genomic_DNA"/>
</dbReference>
<dbReference type="InterPro" id="IPR033121">
    <property type="entry name" value="PEPTIDASE_A1"/>
</dbReference>
<feature type="signal peptide" evidence="4">
    <location>
        <begin position="1"/>
        <end position="17"/>
    </location>
</feature>
<proteinExistence type="inferred from homology"/>
<dbReference type="OrthoDB" id="771136at2759"/>
<dbReference type="AlphaFoldDB" id="A0A545UVU4"/>
<dbReference type="CDD" id="cd05471">
    <property type="entry name" value="pepsin_like"/>
    <property type="match status" value="1"/>
</dbReference>
<comment type="similarity">
    <text evidence="1">Belongs to the peptidase A1 family.</text>
</comment>
<dbReference type="InterPro" id="IPR001461">
    <property type="entry name" value="Aspartic_peptidase_A1"/>
</dbReference>
<dbReference type="PANTHER" id="PTHR47966">
    <property type="entry name" value="BETA-SITE APP-CLEAVING ENZYME, ISOFORM A-RELATED"/>
    <property type="match status" value="1"/>
</dbReference>
<protein>
    <submittedName>
        <fullName evidence="6">Candidapepsin-4</fullName>
    </submittedName>
</protein>
<reference evidence="6 7" key="1">
    <citation type="journal article" date="2019" name="Appl. Microbiol. Biotechnol.">
        <title>Genome sequence of Isaria javanica and comparative genome analysis insights into family S53 peptidase evolution in fungal entomopathogens.</title>
        <authorList>
            <person name="Lin R."/>
            <person name="Zhang X."/>
            <person name="Xin B."/>
            <person name="Zou M."/>
            <person name="Gao Y."/>
            <person name="Qin F."/>
            <person name="Hu Q."/>
            <person name="Xie B."/>
            <person name="Cheng X."/>
        </authorList>
    </citation>
    <scope>NUCLEOTIDE SEQUENCE [LARGE SCALE GENOMIC DNA]</scope>
    <source>
        <strain evidence="6 7">IJ1G</strain>
    </source>
</reference>
<feature type="chain" id="PRO_5022071893" evidence="4">
    <location>
        <begin position="18"/>
        <end position="410"/>
    </location>
</feature>
<evidence type="ECO:0000313" key="7">
    <source>
        <dbReference type="Proteomes" id="UP000315783"/>
    </source>
</evidence>
<name>A0A545UVU4_9HYPO</name>
<evidence type="ECO:0000256" key="1">
    <source>
        <dbReference type="ARBA" id="ARBA00007447"/>
    </source>
</evidence>
<comment type="caution">
    <text evidence="6">The sequence shown here is derived from an EMBL/GenBank/DDBJ whole genome shotgun (WGS) entry which is preliminary data.</text>
</comment>
<organism evidence="6 7">
    <name type="scientific">Cordyceps javanica</name>
    <dbReference type="NCBI Taxonomy" id="43265"/>
    <lineage>
        <taxon>Eukaryota</taxon>
        <taxon>Fungi</taxon>
        <taxon>Dikarya</taxon>
        <taxon>Ascomycota</taxon>
        <taxon>Pezizomycotina</taxon>
        <taxon>Sordariomycetes</taxon>
        <taxon>Hypocreomycetidae</taxon>
        <taxon>Hypocreales</taxon>
        <taxon>Cordycipitaceae</taxon>
        <taxon>Cordyceps</taxon>
    </lineage>
</organism>
<dbReference type="Proteomes" id="UP000315783">
    <property type="component" value="Unassembled WGS sequence"/>
</dbReference>
<evidence type="ECO:0000256" key="4">
    <source>
        <dbReference type="SAM" id="SignalP"/>
    </source>
</evidence>
<keyword evidence="3" id="KW-1015">Disulfide bond</keyword>
<keyword evidence="4" id="KW-0732">Signal</keyword>
<dbReference type="InterPro" id="IPR021109">
    <property type="entry name" value="Peptidase_aspartic_dom_sf"/>
</dbReference>
<accession>A0A545UVU4</accession>
<keyword evidence="7" id="KW-1185">Reference proteome</keyword>
<evidence type="ECO:0000256" key="2">
    <source>
        <dbReference type="PIRSR" id="PIRSR601461-1"/>
    </source>
</evidence>
<dbReference type="GO" id="GO:0004190">
    <property type="term" value="F:aspartic-type endopeptidase activity"/>
    <property type="evidence" value="ECO:0007669"/>
    <property type="project" value="InterPro"/>
</dbReference>